<name>G5GF86_9FIRM</name>
<evidence type="ECO:0000313" key="2">
    <source>
        <dbReference type="Proteomes" id="UP000003011"/>
    </source>
</evidence>
<dbReference type="STRING" id="679200.HMPREF9333_00224"/>
<keyword evidence="2" id="KW-1185">Reference proteome</keyword>
<sequence>MMKINIQKNKYLVPLTAIIMLLITVFSGCTKADGTAGQGELKTNLTGREFMYIKSNGLYEHIPDKDEAIMISNDRYKKNPGYSMYDSSSIEAQYSFDGKYIYYLEAMDDYNPRALKAVKRKNETKDINKDEGRDTESETIASNVLDFKVLKNGKILYRTEIELGVYVWDGKDSKKIGDRIELYNLSEDESSMLYLNEVDYSSKGMPDFVDDLADFINIVEGTLYFYDFKNESYKISDNVIAGKFVYSKDFSNLYYVKDEKDTYNIYYIDDITKTYNEKKEPVFVAELGSGVIFMNKKTGGLYYLSENKESSLYDLIIEDDIPDKATGIPIPKISIEDKELMAEEKEVIKDKGLKEYALQRMKMEFKENIKKIINRECFGTLSYYDKNGSKELSTSTLVYGEISNTLNKTVSFTYFDKDKIEKIKLSSLFDDYIYELNENMDYSDESISDNEDAATDTELNLDKLIYEYYKDSGSPLGKYFYVYDADSSQFKLDLEGEHYSGAFAHWDYEKTSDSIVRYFMTDILLKQSQAFDVAAALEDKVYKLEEGGHNIRDVYIDEEGNSIYIVKNDKETEDKIKSISDGSYKYFSSKINKAKDEIYNSAGFELYKADLKDGELGGFELLDSGAGKIYGIYNKKLYYVKGAEGIYSDIDAVLYCDKRKIKSGFRALNIVNDTIYLETGENDHDLYNLYKLNGNDVERIGNDIYEYKILDDGSVAYIDNYNKDTWRGTLELWKDKNNKETVDKNVMNIVGGKKSGYYTVFGTEDNIYMKLR</sequence>
<dbReference type="Proteomes" id="UP000003011">
    <property type="component" value="Unassembled WGS sequence"/>
</dbReference>
<evidence type="ECO:0000313" key="1">
    <source>
        <dbReference type="EMBL" id="EHI56777.1"/>
    </source>
</evidence>
<dbReference type="HOGENOM" id="CLU_362411_0_0_9"/>
<comment type="caution">
    <text evidence="1">The sequence shown here is derived from an EMBL/GenBank/DDBJ whole genome shotgun (WGS) entry which is preliminary data.</text>
</comment>
<dbReference type="AlphaFoldDB" id="G5GF86"/>
<accession>G5GF86</accession>
<dbReference type="EMBL" id="ACZL01000003">
    <property type="protein sequence ID" value="EHI56777.1"/>
    <property type="molecule type" value="Genomic_DNA"/>
</dbReference>
<dbReference type="eggNOG" id="ENOG50347HA">
    <property type="taxonomic scope" value="Bacteria"/>
</dbReference>
<dbReference type="PROSITE" id="PS51257">
    <property type="entry name" value="PROKAR_LIPOPROTEIN"/>
    <property type="match status" value="1"/>
</dbReference>
<gene>
    <name evidence="1" type="ORF">HMPREF9333_00224</name>
</gene>
<organism evidence="1 2">
    <name type="scientific">Johnsonella ignava ATCC 51276</name>
    <dbReference type="NCBI Taxonomy" id="679200"/>
    <lineage>
        <taxon>Bacteria</taxon>
        <taxon>Bacillati</taxon>
        <taxon>Bacillota</taxon>
        <taxon>Clostridia</taxon>
        <taxon>Lachnospirales</taxon>
        <taxon>Lachnospiraceae</taxon>
        <taxon>Johnsonella</taxon>
    </lineage>
</organism>
<protein>
    <submittedName>
        <fullName evidence="1">Uncharacterized protein</fullName>
    </submittedName>
</protein>
<reference evidence="1 2" key="1">
    <citation type="submission" date="2011-08" db="EMBL/GenBank/DDBJ databases">
        <title>The Genome Sequence of Johnsonella ignava ATCC 51276.</title>
        <authorList>
            <consortium name="The Broad Institute Genome Sequencing Platform"/>
            <person name="Earl A."/>
            <person name="Ward D."/>
            <person name="Feldgarden M."/>
            <person name="Gevers D."/>
            <person name="Izard J."/>
            <person name="Blanton J.M."/>
            <person name="Baranova O.V."/>
            <person name="Dewhirst F.E."/>
            <person name="Young S.K."/>
            <person name="Zeng Q."/>
            <person name="Gargeya S."/>
            <person name="Fitzgerald M."/>
            <person name="Haas B."/>
            <person name="Abouelleil A."/>
            <person name="Alvarado L."/>
            <person name="Arachchi H.M."/>
            <person name="Berlin A."/>
            <person name="Brown A."/>
            <person name="Chapman S.B."/>
            <person name="Chen Z."/>
            <person name="Dunbar C."/>
            <person name="Freedman E."/>
            <person name="Gearin G."/>
            <person name="Gellesch M."/>
            <person name="Goldberg J."/>
            <person name="Griggs A."/>
            <person name="Gujja S."/>
            <person name="Heiman D."/>
            <person name="Howarth C."/>
            <person name="Larson L."/>
            <person name="Lui A."/>
            <person name="MacDonald P.J.P."/>
            <person name="Montmayeur A."/>
            <person name="Murphy C."/>
            <person name="Neiman D."/>
            <person name="Pearson M."/>
            <person name="Priest M."/>
            <person name="Roberts A."/>
            <person name="Saif S."/>
            <person name="Shea T."/>
            <person name="Shenoy N."/>
            <person name="Sisk P."/>
            <person name="Stolte C."/>
            <person name="Sykes S."/>
            <person name="Wortman J."/>
            <person name="Nusbaum C."/>
            <person name="Birren B."/>
        </authorList>
    </citation>
    <scope>NUCLEOTIDE SEQUENCE [LARGE SCALE GENOMIC DNA]</scope>
    <source>
        <strain evidence="1 2">ATCC 51276</strain>
    </source>
</reference>
<proteinExistence type="predicted"/>